<feature type="repeat" description="WD" evidence="9">
    <location>
        <begin position="432"/>
        <end position="462"/>
    </location>
</feature>
<gene>
    <name evidence="12" type="ORF">AMSG_01332</name>
</gene>
<dbReference type="STRING" id="461836.A0A0L0DQE1"/>
<dbReference type="OMA" id="FNCQAIT"/>
<evidence type="ECO:0000256" key="11">
    <source>
        <dbReference type="SAM" id="MobiDB-lite"/>
    </source>
</evidence>
<evidence type="ECO:0000313" key="12">
    <source>
        <dbReference type="EMBL" id="KNC53623.1"/>
    </source>
</evidence>
<evidence type="ECO:0000256" key="4">
    <source>
        <dbReference type="ARBA" id="ARBA00022574"/>
    </source>
</evidence>
<dbReference type="RefSeq" id="XP_013761940.1">
    <property type="nucleotide sequence ID" value="XM_013906486.1"/>
</dbReference>
<dbReference type="EMBL" id="GL349437">
    <property type="protein sequence ID" value="KNC53623.1"/>
    <property type="molecule type" value="Genomic_DNA"/>
</dbReference>
<dbReference type="PROSITE" id="PS50082">
    <property type="entry name" value="WD_REPEATS_2"/>
    <property type="match status" value="1"/>
</dbReference>
<keyword evidence="4 9" id="KW-0853">WD repeat</keyword>
<keyword evidence="3" id="KW-0963">Cytoplasm</keyword>
<dbReference type="OrthoDB" id="64353at2759"/>
<feature type="coiled-coil region" evidence="10">
    <location>
        <begin position="1213"/>
        <end position="1247"/>
    </location>
</feature>
<feature type="coiled-coil region" evidence="10">
    <location>
        <begin position="1439"/>
        <end position="1487"/>
    </location>
</feature>
<feature type="compositionally biased region" description="Low complexity" evidence="11">
    <location>
        <begin position="867"/>
        <end position="881"/>
    </location>
</feature>
<feature type="coiled-coil region" evidence="10">
    <location>
        <begin position="1520"/>
        <end position="1547"/>
    </location>
</feature>
<reference evidence="12 13" key="1">
    <citation type="submission" date="2010-05" db="EMBL/GenBank/DDBJ databases">
        <title>The Genome Sequence of Thecamonas trahens ATCC 50062.</title>
        <authorList>
            <consortium name="The Broad Institute Genome Sequencing Platform"/>
            <person name="Russ C."/>
            <person name="Cuomo C."/>
            <person name="Shea T."/>
            <person name="Young S.K."/>
            <person name="Zeng Q."/>
            <person name="Koehrsen M."/>
            <person name="Haas B."/>
            <person name="Borodovsky M."/>
            <person name="Guigo R."/>
            <person name="Alvarado L."/>
            <person name="Berlin A."/>
            <person name="Bochicchio J."/>
            <person name="Borenstein D."/>
            <person name="Chapman S."/>
            <person name="Chen Z."/>
            <person name="Freedman E."/>
            <person name="Gellesch M."/>
            <person name="Goldberg J."/>
            <person name="Griggs A."/>
            <person name="Gujja S."/>
            <person name="Heilman E."/>
            <person name="Heiman D."/>
            <person name="Hepburn T."/>
            <person name="Howarth C."/>
            <person name="Jen D."/>
            <person name="Larson L."/>
            <person name="Mehta T."/>
            <person name="Park D."/>
            <person name="Pearson M."/>
            <person name="Roberts A."/>
            <person name="Saif S."/>
            <person name="Shenoy N."/>
            <person name="Sisk P."/>
            <person name="Stolte C."/>
            <person name="Sykes S."/>
            <person name="Thomson T."/>
            <person name="Walk T."/>
            <person name="White J."/>
            <person name="Yandava C."/>
            <person name="Burger G."/>
            <person name="Gray M.W."/>
            <person name="Holland P.W.H."/>
            <person name="King N."/>
            <person name="Lang F.B.F."/>
            <person name="Roger A.J."/>
            <person name="Ruiz-Trillo I."/>
            <person name="Lander E."/>
            <person name="Nusbaum C."/>
        </authorList>
    </citation>
    <scope>NUCLEOTIDE SEQUENCE [LARGE SCALE GENOMIC DNA]</scope>
    <source>
        <strain evidence="12 13">ATCC 50062</strain>
    </source>
</reference>
<evidence type="ECO:0000256" key="2">
    <source>
        <dbReference type="ARBA" id="ARBA00004245"/>
    </source>
</evidence>
<feature type="coiled-coil region" evidence="10">
    <location>
        <begin position="1111"/>
        <end position="1152"/>
    </location>
</feature>
<dbReference type="InterPro" id="IPR001680">
    <property type="entry name" value="WD40_rpt"/>
</dbReference>
<evidence type="ECO:0000256" key="5">
    <source>
        <dbReference type="ARBA" id="ARBA00022737"/>
    </source>
</evidence>
<keyword evidence="8" id="KW-0966">Cell projection</keyword>
<keyword evidence="13" id="KW-1185">Reference proteome</keyword>
<dbReference type="Pfam" id="PF00400">
    <property type="entry name" value="WD40"/>
    <property type="match status" value="2"/>
</dbReference>
<accession>A0A0L0DQE1</accession>
<keyword evidence="6 10" id="KW-0175">Coiled coil</keyword>
<evidence type="ECO:0000256" key="10">
    <source>
        <dbReference type="SAM" id="Coils"/>
    </source>
</evidence>
<dbReference type="Proteomes" id="UP000054408">
    <property type="component" value="Unassembled WGS sequence"/>
</dbReference>
<evidence type="ECO:0000256" key="6">
    <source>
        <dbReference type="ARBA" id="ARBA00023054"/>
    </source>
</evidence>
<evidence type="ECO:0000256" key="9">
    <source>
        <dbReference type="PROSITE-ProRule" id="PRU00221"/>
    </source>
</evidence>
<dbReference type="GO" id="GO:0060271">
    <property type="term" value="P:cilium assembly"/>
    <property type="evidence" value="ECO:0007669"/>
    <property type="project" value="TreeGrafter"/>
</dbReference>
<evidence type="ECO:0000313" key="13">
    <source>
        <dbReference type="Proteomes" id="UP000054408"/>
    </source>
</evidence>
<protein>
    <submittedName>
        <fullName evidence="12">Uncharacterized protein</fullName>
    </submittedName>
</protein>
<evidence type="ECO:0000256" key="8">
    <source>
        <dbReference type="ARBA" id="ARBA00023273"/>
    </source>
</evidence>
<dbReference type="Pfam" id="PF25828">
    <property type="entry name" value="CC_Cfap43"/>
    <property type="match status" value="2"/>
</dbReference>
<dbReference type="GeneID" id="25561087"/>
<sequence>MIRTAATLAVSLRHAPAVVAPPTAVASLAGMALAFTPVEAEEQAATFAWGPGTGTGLTAFAAHEALGLVAYAPNCANPAVYVLAHPSLDVLATLEASSELTVSALAFSPSSEVLAVLSHPPHPVLTLWRWQTGERLASVVVSDSVFPALSQPYARVLPRLIFDVADETRLVIVANGSLALAQYEQFNPPALRAVVRGLELNDGHEVQAACWATGGTLILGTAGGALLAWPLVDAGDGTAVAPMLLEEAVESNSGGVAAVVFTDDETVVTGGADGVLRWFTLSRNEADGEVCGATVTGLQSLPSSAAIAHVIVAETSSHWVVVNTAGETYMRREANSDFALVASGVTQPATALAPFPTTHAVALATAAGTISVWNYVSGFHISSTRVDDPVSVLGHAPLAPLLAAGSYNGVVRLFDVTEATAAMAPPRLVFRRRLHAKAVTTVVFSPDGRCMASGGIDGRILVVVLDASSETLASDAFPVLRSVELGSPVVSAQWSTVPNAGGSSLLVVTAAGNVVEVRGADGPAQTAVSLVTMNPDFPVVAALRAPSSSSRGRLGGSGRGSVFALAMDGAFKTYTLPERQTDITPANAEYAGHAKPGGVLSLAPNSEWVATGGSDGAVMLRPAGELGKAPISLVRHGSAAHGVGVLAWSYDSQYLFSAGPDGGVFAFVVSYPSWWSVPESEVPALAGLALLPTLEADSAPTASEPDVVVAEALKVAKAEAQQKLAVKAARLTRVSSLQTRFQVILDANRAVLPIEQLEEEAFVVDPEWVALTLKAGDQAAFLESERLRFANINVDAACAAIISSCWEAMSEAGLRLKGFDTPVIVASYPLPRSTAEGERAVAKIRVLRRVELAAEAAAEEEAAKAAASAVSNNSPNVRPPLGSAPPPSPLAALRHPQRRRRASVISLGLPSGGSGAGSVGSPGSELGSSFDMESQYSDDGEGVTKSSLLYSPFQLNTRNRQISQMHMLRHRIRATKRKFNAEARRVLKAKAAAISAIEERNERIAVILSELDEPGEVVTPALSAEEMPSSVLSVSDAEMGIERFVPPEEVAAAEAARAAEEARLLLERGDDSGERALEEMMYGKVEERTKDALQVSLERPEWMDKPTTELTEEEVRAVKEFEARVQEAQEEAQKYRRALETELKKLRVANAEERAGFDATLAELFNARLRTDMSVCEDELRIIKLASSLLQRSRDAGREAALVDELEGTRVAAADAAHELAEFEAILDAARGEYEAARAEEAALEREFKTSLAGEDFHRKALFEVSDAVWDRVWTAREERAELDEHVRRCGGVVAKVRAQVAEVEAQAGEAAQAMDAKLAELNAFREERARSFLNLEIQLTLKQGQDEASLGRNVMVDRSLVERLNTRIRELGEARLGILEEIKDVKARVALVEWEVAKNALVCSEIADEIRDFQLLRVTKSLQELIKGGGTDKRATEVANLERRLAAAAANHESRRAELGTQLGRVQAATARVREENALLESRERELVAGVEERRRIASVQAQREDGGASAREKRVRAKRRLVERLKMGKAELERLQAEADIVRAKVWPRL</sequence>
<evidence type="ECO:0000256" key="3">
    <source>
        <dbReference type="ARBA" id="ARBA00022490"/>
    </source>
</evidence>
<dbReference type="eggNOG" id="ENOG502QQ39">
    <property type="taxonomic scope" value="Eukaryota"/>
</dbReference>
<dbReference type="SUPFAM" id="SSF50998">
    <property type="entry name" value="Quinoprotein alcohol dehydrogenase-like"/>
    <property type="match status" value="1"/>
</dbReference>
<keyword evidence="5" id="KW-0677">Repeat</keyword>
<feature type="compositionally biased region" description="Gly residues" evidence="11">
    <location>
        <begin position="910"/>
        <end position="920"/>
    </location>
</feature>
<comment type="subcellular location">
    <subcellularLocation>
        <location evidence="1">Cell projection</location>
        <location evidence="1">Cilium</location>
    </subcellularLocation>
    <subcellularLocation>
        <location evidence="2">Cytoplasm</location>
        <location evidence="2">Cytoskeleton</location>
    </subcellularLocation>
</comment>
<dbReference type="PANTHER" id="PTHR14885:SF1">
    <property type="entry name" value="CILIA- AND FLAGELLA-ASSOCIATED PROTEIN 43"/>
    <property type="match status" value="1"/>
</dbReference>
<dbReference type="PANTHER" id="PTHR14885">
    <property type="entry name" value="CILIA- AND FLAGELLA-ASSOCIATED PROTEIN 43-RELATED"/>
    <property type="match status" value="1"/>
</dbReference>
<organism evidence="12 13">
    <name type="scientific">Thecamonas trahens ATCC 50062</name>
    <dbReference type="NCBI Taxonomy" id="461836"/>
    <lineage>
        <taxon>Eukaryota</taxon>
        <taxon>Apusozoa</taxon>
        <taxon>Apusomonadida</taxon>
        <taxon>Apusomonadidae</taxon>
        <taxon>Thecamonas</taxon>
    </lineage>
</organism>
<dbReference type="SMART" id="SM00320">
    <property type="entry name" value="WD40"/>
    <property type="match status" value="7"/>
</dbReference>
<evidence type="ECO:0000256" key="1">
    <source>
        <dbReference type="ARBA" id="ARBA00004138"/>
    </source>
</evidence>
<proteinExistence type="predicted"/>
<dbReference type="InterPro" id="IPR015943">
    <property type="entry name" value="WD40/YVTN_repeat-like_dom_sf"/>
</dbReference>
<dbReference type="InterPro" id="IPR011047">
    <property type="entry name" value="Quinoprotein_ADH-like_sf"/>
</dbReference>
<name>A0A0L0DQE1_THETB</name>
<keyword evidence="7" id="KW-0206">Cytoskeleton</keyword>
<dbReference type="GO" id="GO:0005930">
    <property type="term" value="C:axoneme"/>
    <property type="evidence" value="ECO:0007669"/>
    <property type="project" value="TreeGrafter"/>
</dbReference>
<dbReference type="Gene3D" id="2.130.10.10">
    <property type="entry name" value="YVTN repeat-like/Quinoprotein amine dehydrogenase"/>
    <property type="match status" value="3"/>
</dbReference>
<evidence type="ECO:0000256" key="7">
    <source>
        <dbReference type="ARBA" id="ARBA00023212"/>
    </source>
</evidence>
<feature type="region of interest" description="Disordered" evidence="11">
    <location>
        <begin position="867"/>
        <end position="943"/>
    </location>
</feature>